<feature type="region of interest" description="Disordered" evidence="1">
    <location>
        <begin position="1"/>
        <end position="43"/>
    </location>
</feature>
<comment type="caution">
    <text evidence="3">The sequence shown here is derived from an EMBL/GenBank/DDBJ whole genome shotgun (WGS) entry which is preliminary data.</text>
</comment>
<feature type="transmembrane region" description="Helical" evidence="2">
    <location>
        <begin position="111"/>
        <end position="134"/>
    </location>
</feature>
<sequence>MAESTYPGGQGSARPAVVPSQPATPADESPKAPPSRPSLTSPNAAPVLTKLTPPFSVRVAQFFWIVSFLVGGFAVVYDVIIRREQLPLIVEAVRAVDPSRSEQTYTTAADIIFWSLFGVLVGVLLVQITLMVSFMARRPNVRWWQLLTWVVQVVTLALALDLALTGEHAEPLRLILAAQCALVLLALLASVMPKAIAWSARKHDVVRHRQDDAAVG</sequence>
<evidence type="ECO:0000256" key="1">
    <source>
        <dbReference type="SAM" id="MobiDB-lite"/>
    </source>
</evidence>
<dbReference type="AlphaFoldDB" id="A0A543FJV0"/>
<organism evidence="3 4">
    <name type="scientific">Microbacterium kyungheense</name>
    <dbReference type="NCBI Taxonomy" id="1263636"/>
    <lineage>
        <taxon>Bacteria</taxon>
        <taxon>Bacillati</taxon>
        <taxon>Actinomycetota</taxon>
        <taxon>Actinomycetes</taxon>
        <taxon>Micrococcales</taxon>
        <taxon>Microbacteriaceae</taxon>
        <taxon>Microbacterium</taxon>
    </lineage>
</organism>
<keyword evidence="2" id="KW-0812">Transmembrane</keyword>
<feature type="transmembrane region" description="Helical" evidence="2">
    <location>
        <begin position="62"/>
        <end position="81"/>
    </location>
</feature>
<keyword evidence="2" id="KW-0472">Membrane</keyword>
<evidence type="ECO:0000256" key="2">
    <source>
        <dbReference type="SAM" id="Phobius"/>
    </source>
</evidence>
<proteinExistence type="predicted"/>
<reference evidence="3 4" key="1">
    <citation type="submission" date="2019-06" db="EMBL/GenBank/DDBJ databases">
        <title>Sequencing the genomes of 1000 actinobacteria strains.</title>
        <authorList>
            <person name="Klenk H.-P."/>
        </authorList>
    </citation>
    <scope>NUCLEOTIDE SEQUENCE [LARGE SCALE GENOMIC DNA]</scope>
    <source>
        <strain evidence="3 4">DSM 105492</strain>
    </source>
</reference>
<feature type="transmembrane region" description="Helical" evidence="2">
    <location>
        <begin position="146"/>
        <end position="166"/>
    </location>
</feature>
<accession>A0A543FJV0</accession>
<keyword evidence="2" id="KW-1133">Transmembrane helix</keyword>
<evidence type="ECO:0000313" key="4">
    <source>
        <dbReference type="Proteomes" id="UP000320235"/>
    </source>
</evidence>
<evidence type="ECO:0000313" key="3">
    <source>
        <dbReference type="EMBL" id="TQM34138.1"/>
    </source>
</evidence>
<feature type="transmembrane region" description="Helical" evidence="2">
    <location>
        <begin position="172"/>
        <end position="192"/>
    </location>
</feature>
<protein>
    <submittedName>
        <fullName evidence="3">Uncharacterized protein</fullName>
    </submittedName>
</protein>
<gene>
    <name evidence="3" type="ORF">FB391_0425</name>
</gene>
<name>A0A543FJV0_9MICO</name>
<keyword evidence="4" id="KW-1185">Reference proteome</keyword>
<dbReference type="EMBL" id="VFPE01000001">
    <property type="protein sequence ID" value="TQM34138.1"/>
    <property type="molecule type" value="Genomic_DNA"/>
</dbReference>
<dbReference type="Proteomes" id="UP000320235">
    <property type="component" value="Unassembled WGS sequence"/>
</dbReference>